<dbReference type="EMBL" id="CP093349">
    <property type="protein sequence ID" value="WOH10173.1"/>
    <property type="molecule type" value="Genomic_DNA"/>
</dbReference>
<name>A0A164UCP3_DAUCS</name>
<proteinExistence type="predicted"/>
<accession>A0A164UCP3</accession>
<evidence type="ECO:0000313" key="1">
    <source>
        <dbReference type="EMBL" id="KZM88714.1"/>
    </source>
</evidence>
<sequence>MRKPFQFSSTKRLENGSMRMRNEERNIRLHVLINKIALDHRKLFNILCN</sequence>
<dbReference type="AlphaFoldDB" id="A0A164UCP3"/>
<dbReference type="EMBL" id="LNRQ01000007">
    <property type="protein sequence ID" value="KZM88714.1"/>
    <property type="molecule type" value="Genomic_DNA"/>
</dbReference>
<organism evidence="1">
    <name type="scientific">Daucus carota subsp. sativus</name>
    <name type="common">Carrot</name>
    <dbReference type="NCBI Taxonomy" id="79200"/>
    <lineage>
        <taxon>Eukaryota</taxon>
        <taxon>Viridiplantae</taxon>
        <taxon>Streptophyta</taxon>
        <taxon>Embryophyta</taxon>
        <taxon>Tracheophyta</taxon>
        <taxon>Spermatophyta</taxon>
        <taxon>Magnoliopsida</taxon>
        <taxon>eudicotyledons</taxon>
        <taxon>Gunneridae</taxon>
        <taxon>Pentapetalae</taxon>
        <taxon>asterids</taxon>
        <taxon>campanulids</taxon>
        <taxon>Apiales</taxon>
        <taxon>Apiaceae</taxon>
        <taxon>Apioideae</taxon>
        <taxon>Scandiceae</taxon>
        <taxon>Daucinae</taxon>
        <taxon>Daucus</taxon>
        <taxon>Daucus sect. Daucus</taxon>
    </lineage>
</organism>
<evidence type="ECO:0000313" key="3">
    <source>
        <dbReference type="Proteomes" id="UP000077755"/>
    </source>
</evidence>
<protein>
    <submittedName>
        <fullName evidence="1">Uncharacterized protein</fullName>
    </submittedName>
</protein>
<dbReference type="Gramene" id="KZM88714">
    <property type="protein sequence ID" value="KZM88714"/>
    <property type="gene ID" value="DCAR_025789"/>
</dbReference>
<reference evidence="1" key="1">
    <citation type="journal article" date="2016" name="Nat. Genet.">
        <title>A high-quality carrot genome assembly provides new insights into carotenoid accumulation and asterid genome evolution.</title>
        <authorList>
            <person name="Iorizzo M."/>
            <person name="Ellison S."/>
            <person name="Senalik D."/>
            <person name="Zeng P."/>
            <person name="Satapoomin P."/>
            <person name="Huang J."/>
            <person name="Bowman M."/>
            <person name="Iovene M."/>
            <person name="Sanseverino W."/>
            <person name="Cavagnaro P."/>
            <person name="Yildiz M."/>
            <person name="Macko-Podgorni A."/>
            <person name="Moranska E."/>
            <person name="Grzebelus E."/>
            <person name="Grzebelus D."/>
            <person name="Ashrafi H."/>
            <person name="Zheng Z."/>
            <person name="Cheng S."/>
            <person name="Spooner D."/>
            <person name="Van Deynze A."/>
            <person name="Simon P."/>
        </authorList>
    </citation>
    <scope>NUCLEOTIDE SEQUENCE [LARGE SCALE GENOMIC DNA]</scope>
    <source>
        <tissue evidence="1">Leaf</tissue>
    </source>
</reference>
<reference evidence="2" key="2">
    <citation type="submission" date="2022-03" db="EMBL/GenBank/DDBJ databases">
        <title>Draft title - Genomic analysis of global carrot germplasm unveils the trajectory of domestication and the origin of high carotenoid orange carrot.</title>
        <authorList>
            <person name="Iorizzo M."/>
            <person name="Ellison S."/>
            <person name="Senalik D."/>
            <person name="Macko-Podgorni A."/>
            <person name="Grzebelus D."/>
            <person name="Bostan H."/>
            <person name="Rolling W."/>
            <person name="Curaba J."/>
            <person name="Simon P."/>
        </authorList>
    </citation>
    <scope>NUCLEOTIDE SEQUENCE</scope>
    <source>
        <tissue evidence="2">Leaf</tissue>
    </source>
</reference>
<keyword evidence="3" id="KW-1185">Reference proteome</keyword>
<gene>
    <name evidence="1" type="ORF">DCAR_025789</name>
    <name evidence="2" type="ORF">DCAR_0729636</name>
</gene>
<dbReference type="Proteomes" id="UP000077755">
    <property type="component" value="Chromosome 7"/>
</dbReference>
<evidence type="ECO:0000313" key="2">
    <source>
        <dbReference type="EMBL" id="WOH10173.1"/>
    </source>
</evidence>